<evidence type="ECO:0000256" key="1">
    <source>
        <dbReference type="SAM" id="MobiDB-lite"/>
    </source>
</evidence>
<proteinExistence type="predicted"/>
<feature type="region of interest" description="Disordered" evidence="1">
    <location>
        <begin position="190"/>
        <end position="211"/>
    </location>
</feature>
<gene>
    <name evidence="2" type="ORF">Tdes44962_MAKER03118</name>
</gene>
<accession>A0A9W7SRB1</accession>
<name>A0A9W7SRB1_9PEZI</name>
<evidence type="ECO:0000313" key="2">
    <source>
        <dbReference type="EMBL" id="KAH9827148.1"/>
    </source>
</evidence>
<dbReference type="AlphaFoldDB" id="A0A9W7SRB1"/>
<dbReference type="EMBL" id="RIBY02001912">
    <property type="protein sequence ID" value="KAH9827148.1"/>
    <property type="molecule type" value="Genomic_DNA"/>
</dbReference>
<sequence length="511" mass="57868">MSRTKISSNVVLAVAVMVLVFLWFGPGLRLLSSPTSMSARGSNARVRHPMANDRSMKALAVPPVRMAEIQEVLEEVNEPSELFANTDQDDVGQYTESLALESLPCLGLEGADDVVLIIKTGSTEALEKLPVHFQTTLNCYKHHLIFSDFGEFLEGHRIHDALDQVTEEVRLADQAFELWRRLKDGGREVLDQSELSTNDKGDPDSPYGNTNIGGWRLDKMKNVPMIGKTLEQVPDAKWYVWMMLIRISSNPTCCNGCGSSTMRIWYTWGTQPSSTTKYLPTGVPATFSRQRLCMRLQLSTSKIKNIGIVMRQVTGRVTAFWGLCSRQWVQNSSGPFQLSRKATRQREIGRRLAMTRWCYPAVSYHHVKPETITSLFHFERSWIAAAENADKASPMRHSDVFKMLIQPQLPHEKSDWDNASDLSQEARRSILRSIVERCARTFAIVYSILTKRAFVRLLLRRSLGRGVRTGVLFLDGCWAEFTGLRRSWTGVMGRGSGSWVEELEMDVLSRW</sequence>
<keyword evidence="3" id="KW-1185">Reference proteome</keyword>
<reference evidence="2 3" key="1">
    <citation type="journal article" date="2018" name="IMA Fungus">
        <title>IMA Genome-F 10: Nine draft genome sequences of Claviceps purpurea s.lat., including C. arundinis, C. humidiphila, and C. cf. spartinae, pseudomolecules for the pitch canker pathogen Fusarium circinatum, draft genome of Davidsoniella eucalypti, Grosmannia galeiformis, Quambalaria eucalypti, and Teratosphaeria destructans.</title>
        <authorList>
            <person name="Wingfield B.D."/>
            <person name="Liu M."/>
            <person name="Nguyen H.D."/>
            <person name="Lane F.A."/>
            <person name="Morgan S.W."/>
            <person name="De Vos L."/>
            <person name="Wilken P.M."/>
            <person name="Duong T.A."/>
            <person name="Aylward J."/>
            <person name="Coetzee M.P."/>
            <person name="Dadej K."/>
            <person name="De Beer Z.W."/>
            <person name="Findlay W."/>
            <person name="Havenga M."/>
            <person name="Kolarik M."/>
            <person name="Menzies J.G."/>
            <person name="Naidoo K."/>
            <person name="Pochopski O."/>
            <person name="Shoukouhi P."/>
            <person name="Santana Q.C."/>
            <person name="Seifert K.A."/>
            <person name="Soal N."/>
            <person name="Steenkamp E.T."/>
            <person name="Tatham C.T."/>
            <person name="van der Nest M.A."/>
            <person name="Wingfield M.J."/>
        </authorList>
    </citation>
    <scope>NUCLEOTIDE SEQUENCE [LARGE SCALE GENOMIC DNA]</scope>
    <source>
        <strain evidence="2">CMW44962</strain>
    </source>
</reference>
<evidence type="ECO:0000313" key="3">
    <source>
        <dbReference type="Proteomes" id="UP001138500"/>
    </source>
</evidence>
<comment type="caution">
    <text evidence="2">The sequence shown here is derived from an EMBL/GenBank/DDBJ whole genome shotgun (WGS) entry which is preliminary data.</text>
</comment>
<reference evidence="2 3" key="2">
    <citation type="journal article" date="2021" name="Curr. Genet.">
        <title>Genetic response to nitrogen starvation in the aggressive Eucalyptus foliar pathogen Teratosphaeria destructans.</title>
        <authorList>
            <person name="Havenga M."/>
            <person name="Wingfield B.D."/>
            <person name="Wingfield M.J."/>
            <person name="Dreyer L.L."/>
            <person name="Roets F."/>
            <person name="Aylward J."/>
        </authorList>
    </citation>
    <scope>NUCLEOTIDE SEQUENCE [LARGE SCALE GENOMIC DNA]</scope>
    <source>
        <strain evidence="2">CMW44962</strain>
    </source>
</reference>
<organism evidence="2 3">
    <name type="scientific">Teratosphaeria destructans</name>
    <dbReference type="NCBI Taxonomy" id="418781"/>
    <lineage>
        <taxon>Eukaryota</taxon>
        <taxon>Fungi</taxon>
        <taxon>Dikarya</taxon>
        <taxon>Ascomycota</taxon>
        <taxon>Pezizomycotina</taxon>
        <taxon>Dothideomycetes</taxon>
        <taxon>Dothideomycetidae</taxon>
        <taxon>Mycosphaerellales</taxon>
        <taxon>Teratosphaeriaceae</taxon>
        <taxon>Teratosphaeria</taxon>
    </lineage>
</organism>
<protein>
    <submittedName>
        <fullName evidence="2">Glycosyltransferase family 31 protein</fullName>
    </submittedName>
</protein>
<dbReference type="OrthoDB" id="414175at2759"/>
<dbReference type="Proteomes" id="UP001138500">
    <property type="component" value="Unassembled WGS sequence"/>
</dbReference>